<dbReference type="Proteomes" id="UP000183053">
    <property type="component" value="Unassembled WGS sequence"/>
</dbReference>
<proteinExistence type="predicted"/>
<gene>
    <name evidence="2" type="ORF">SAMN04489765_0174</name>
</gene>
<dbReference type="AlphaFoldDB" id="A0A1H1ADR1"/>
<keyword evidence="3" id="KW-1185">Reference proteome</keyword>
<keyword evidence="1" id="KW-1133">Transmembrane helix</keyword>
<organism evidence="2 3">
    <name type="scientific">Tsukamurella pulmonis</name>
    <dbReference type="NCBI Taxonomy" id="47312"/>
    <lineage>
        <taxon>Bacteria</taxon>
        <taxon>Bacillati</taxon>
        <taxon>Actinomycetota</taxon>
        <taxon>Actinomycetes</taxon>
        <taxon>Mycobacteriales</taxon>
        <taxon>Tsukamurellaceae</taxon>
        <taxon>Tsukamurella</taxon>
    </lineage>
</organism>
<dbReference type="EMBL" id="FNLF01000002">
    <property type="protein sequence ID" value="SDQ37774.1"/>
    <property type="molecule type" value="Genomic_DNA"/>
</dbReference>
<keyword evidence="1" id="KW-0472">Membrane</keyword>
<protein>
    <submittedName>
        <fullName evidence="2">Uncharacterized protein</fullName>
    </submittedName>
</protein>
<reference evidence="3" key="1">
    <citation type="submission" date="2016-10" db="EMBL/GenBank/DDBJ databases">
        <authorList>
            <person name="Varghese N."/>
            <person name="Submissions S."/>
        </authorList>
    </citation>
    <scope>NUCLEOTIDE SEQUENCE [LARGE SCALE GENOMIC DNA]</scope>
    <source>
        <strain evidence="3">DSM 44142</strain>
    </source>
</reference>
<name>A0A1H1ADR1_9ACTN</name>
<evidence type="ECO:0000313" key="3">
    <source>
        <dbReference type="Proteomes" id="UP000183053"/>
    </source>
</evidence>
<sequence length="390" mass="42208">MNDTQLPGEHDLTPIEAGPRFAALPDARRAAALAAIAEPLPPHGDDDDLIGGVTFRLGAALQEDRLPPETLAKIRALEASGQYETPPSRGPWLRGRVGDPGGVPVRKSALVLNWHRRSRLVDFAYEMGNPQASAVAAVVLLLFIGLLGKAAASAVISSSIATSIAGIVAALAVLVSVIVGDRVERQAPKDVRFTAADWRAVRAATFRFNQDVSETRSAAWADYLASSIEAMPVWSSPYLDRARLTYSPADDAVQVSRHAAQILLMRRKLGVDERDLAGRDSRASALVGEQLQILDGLTASLRNRVAAMWDYRASLEELQARIKDLQRLEAAIGLAPEVDQLARQLGADEYATDRLSELTAEAQVLTEQITTMVEHLDLARTVEPEHAVEQ</sequence>
<keyword evidence="1" id="KW-0812">Transmembrane</keyword>
<feature type="transmembrane region" description="Helical" evidence="1">
    <location>
        <begin position="134"/>
        <end position="154"/>
    </location>
</feature>
<evidence type="ECO:0000256" key="1">
    <source>
        <dbReference type="SAM" id="Phobius"/>
    </source>
</evidence>
<feature type="transmembrane region" description="Helical" evidence="1">
    <location>
        <begin position="160"/>
        <end position="179"/>
    </location>
</feature>
<evidence type="ECO:0000313" key="2">
    <source>
        <dbReference type="EMBL" id="SDQ37774.1"/>
    </source>
</evidence>
<dbReference type="STRING" id="47312.SAMN04489765_0174"/>
<accession>A0A1H1ADR1</accession>